<comment type="caution">
    <text evidence="1">The sequence shown here is derived from an EMBL/GenBank/DDBJ whole genome shotgun (WGS) entry which is preliminary data.</text>
</comment>
<accession>A0A7Z7NIL0</accession>
<dbReference type="InterPro" id="IPR056912">
    <property type="entry name" value="Phage_JBD30_tail_term-like"/>
</dbReference>
<dbReference type="RefSeq" id="WP_099801460.1">
    <property type="nucleotide sequence ID" value="NZ_OCZC01000072.1"/>
</dbReference>
<organism evidence="1 2">
    <name type="scientific">Xanthomonas campestris pv. phaseoli</name>
    <dbReference type="NCBI Taxonomy" id="317013"/>
    <lineage>
        <taxon>Bacteria</taxon>
        <taxon>Pseudomonadati</taxon>
        <taxon>Pseudomonadota</taxon>
        <taxon>Gammaproteobacteria</taxon>
        <taxon>Lysobacterales</taxon>
        <taxon>Lysobacteraceae</taxon>
        <taxon>Xanthomonas</taxon>
    </lineage>
</organism>
<evidence type="ECO:0000313" key="1">
    <source>
        <dbReference type="EMBL" id="SOO25370.1"/>
    </source>
</evidence>
<reference evidence="1 2" key="1">
    <citation type="submission" date="2017-10" db="EMBL/GenBank/DDBJ databases">
        <authorList>
            <person name="Regsiter A."/>
            <person name="William W."/>
        </authorList>
    </citation>
    <scope>NUCLEOTIDE SEQUENCE [LARGE SCALE GENOMIC DNA]</scope>
    <source>
        <strain evidence="1 2">CFBP6991</strain>
    </source>
</reference>
<proteinExistence type="predicted"/>
<gene>
    <name evidence="1" type="ORF">XFF6991_450046</name>
</gene>
<protein>
    <recommendedName>
        <fullName evidence="3">DUF3168 domain-containing protein</fullName>
    </recommendedName>
</protein>
<sequence length="150" mass="15987">MTVGPFPVSAAIARLRSHAPALLAVGSAADLATALAQQPRVAVSAYVTAAEVGRAIKYTGPLTIQNCDVTLRVVLFVRHYGDEQTGGGARVQMDEEVIPQVRAALFGWAPVDAFDALSFQAGRDESYAAGWLVSQQVFGTNYRMSHQVIP</sequence>
<evidence type="ECO:0000313" key="2">
    <source>
        <dbReference type="Proteomes" id="UP000234345"/>
    </source>
</evidence>
<dbReference type="Pfam" id="PF23840">
    <property type="entry name" value="Phage_tail_terminator"/>
    <property type="match status" value="1"/>
</dbReference>
<dbReference type="AlphaFoldDB" id="A0A7Z7NIL0"/>
<name>A0A7Z7NIL0_XANCH</name>
<dbReference type="Proteomes" id="UP000234345">
    <property type="component" value="Unassembled WGS sequence"/>
</dbReference>
<evidence type="ECO:0008006" key="3">
    <source>
        <dbReference type="Google" id="ProtNLM"/>
    </source>
</evidence>
<dbReference type="EMBL" id="OCZC01000072">
    <property type="protein sequence ID" value="SOO25370.1"/>
    <property type="molecule type" value="Genomic_DNA"/>
</dbReference>